<name>Q4S789_TETNG</name>
<comment type="caution">
    <text evidence="1">The sequence shown here is derived from an EMBL/GenBank/DDBJ whole genome shotgun (WGS) entry which is preliminary data.</text>
</comment>
<dbReference type="AlphaFoldDB" id="Q4S789"/>
<organism evidence="1">
    <name type="scientific">Tetraodon nigroviridis</name>
    <name type="common">Spotted green pufferfish</name>
    <name type="synonym">Chelonodon nigroviridis</name>
    <dbReference type="NCBI Taxonomy" id="99883"/>
    <lineage>
        <taxon>Eukaryota</taxon>
        <taxon>Metazoa</taxon>
        <taxon>Chordata</taxon>
        <taxon>Craniata</taxon>
        <taxon>Vertebrata</taxon>
        <taxon>Euteleostomi</taxon>
        <taxon>Actinopterygii</taxon>
        <taxon>Neopterygii</taxon>
        <taxon>Teleostei</taxon>
        <taxon>Neoteleostei</taxon>
        <taxon>Acanthomorphata</taxon>
        <taxon>Eupercaria</taxon>
        <taxon>Tetraodontiformes</taxon>
        <taxon>Tetradontoidea</taxon>
        <taxon>Tetraodontidae</taxon>
        <taxon>Tetraodon</taxon>
    </lineage>
</organism>
<protein>
    <submittedName>
        <fullName evidence="1">(spotted green pufferfish) hypothetical protein</fullName>
    </submittedName>
</protein>
<dbReference type="EMBL" id="CAAE01014718">
    <property type="protein sequence ID" value="CAG03493.1"/>
    <property type="molecule type" value="Genomic_DNA"/>
</dbReference>
<evidence type="ECO:0000313" key="1">
    <source>
        <dbReference type="EMBL" id="CAG03493.1"/>
    </source>
</evidence>
<sequence>MGRGRKRAPGDWPETQLESRPDCISIEQTTSHQTNVRLTQLEEPRCCDKKRGEGGSCLCHGSDVLMCDPKANEQLLHYPLSAAAGLQQHVKIKACGCHEGEERTRIFNRCSHLHM</sequence>
<accession>Q4S789</accession>
<proteinExistence type="predicted"/>
<dbReference type="KEGG" id="tng:GSTEN00022923G001"/>
<reference evidence="1" key="2">
    <citation type="submission" date="2004-02" db="EMBL/GenBank/DDBJ databases">
        <authorList>
            <consortium name="Genoscope"/>
            <consortium name="Whitehead Institute Centre for Genome Research"/>
        </authorList>
    </citation>
    <scope>NUCLEOTIDE SEQUENCE</scope>
</reference>
<reference evidence="1" key="1">
    <citation type="journal article" date="2004" name="Nature">
        <title>Genome duplication in the teleost fish Tetraodon nigroviridis reveals the early vertebrate proto-karyotype.</title>
        <authorList>
            <person name="Jaillon O."/>
            <person name="Aury J.-M."/>
            <person name="Brunet F."/>
            <person name="Petit J.-L."/>
            <person name="Stange-Thomann N."/>
            <person name="Mauceli E."/>
            <person name="Bouneau L."/>
            <person name="Fischer C."/>
            <person name="Ozouf-Costaz C."/>
            <person name="Bernot A."/>
            <person name="Nicaud S."/>
            <person name="Jaffe D."/>
            <person name="Fisher S."/>
            <person name="Lutfalla G."/>
            <person name="Dossat C."/>
            <person name="Segurens B."/>
            <person name="Dasilva C."/>
            <person name="Salanoubat M."/>
            <person name="Levy M."/>
            <person name="Boudet N."/>
            <person name="Castellano S."/>
            <person name="Anthouard V."/>
            <person name="Jubin C."/>
            <person name="Castelli V."/>
            <person name="Katinka M."/>
            <person name="Vacherie B."/>
            <person name="Biemont C."/>
            <person name="Skalli Z."/>
            <person name="Cattolico L."/>
            <person name="Poulain J."/>
            <person name="De Berardinis V."/>
            <person name="Cruaud C."/>
            <person name="Duprat S."/>
            <person name="Brottier P."/>
            <person name="Coutanceau J.-P."/>
            <person name="Gouzy J."/>
            <person name="Parra G."/>
            <person name="Lardier G."/>
            <person name="Chapple C."/>
            <person name="McKernan K.J."/>
            <person name="McEwan P."/>
            <person name="Bosak S."/>
            <person name="Kellis M."/>
            <person name="Volff J.-N."/>
            <person name="Guigo R."/>
            <person name="Zody M.C."/>
            <person name="Mesirov J."/>
            <person name="Lindblad-Toh K."/>
            <person name="Birren B."/>
            <person name="Nusbaum C."/>
            <person name="Kahn D."/>
            <person name="Robinson-Rechavi M."/>
            <person name="Laudet V."/>
            <person name="Schachter V."/>
            <person name="Quetier F."/>
            <person name="Saurin W."/>
            <person name="Scarpelli C."/>
            <person name="Wincker P."/>
            <person name="Lander E.S."/>
            <person name="Weissenbach J."/>
            <person name="Roest Crollius H."/>
        </authorList>
    </citation>
    <scope>NUCLEOTIDE SEQUENCE [LARGE SCALE GENOMIC DNA]</scope>
</reference>
<gene>
    <name evidence="1" type="ORF">GSTENG00022923001</name>
</gene>